<evidence type="ECO:0000256" key="1">
    <source>
        <dbReference type="SAM" id="SignalP"/>
    </source>
</evidence>
<feature type="signal peptide" evidence="1">
    <location>
        <begin position="1"/>
        <end position="24"/>
    </location>
</feature>
<evidence type="ECO:0000313" key="3">
    <source>
        <dbReference type="Proteomes" id="UP001589619"/>
    </source>
</evidence>
<gene>
    <name evidence="2" type="ORF">ACFFNY_18970</name>
</gene>
<dbReference type="Pfam" id="PF01547">
    <property type="entry name" value="SBP_bac_1"/>
    <property type="match status" value="1"/>
</dbReference>
<proteinExistence type="predicted"/>
<dbReference type="RefSeq" id="WP_344914718.1">
    <property type="nucleotide sequence ID" value="NZ_BAAAYO010000014.1"/>
</dbReference>
<sequence>MSNRTGSLFAKGLTLAVASSVILAACGTSKPDGDKAAEGSEKTINLTFAVETPKQEEIKAVWQEIVNGYAQKKPNVKIKLDYAPNDGDAFRTWLTTGLIGGTAPEIVPSRYTWTHEDLNKDLVADLTPEYDKPNPYTENKVWKDTFTPTILNEMKNPISGKLSGVALQTLAIRVFYNQDLFKKHGLQVPKTWTEFIDVQKKLKAAGVTPFAFANSKPGDNHLLWVTNLMTNQIAADKVKSFDWNQNRQLELNEISAAVDQGVIDLQSPDWFGVMPIIKDWSQYWAKGYNGMNGDTSKEMFIRGDVAMVMAGNYELNTIQDSKARKFEFGTFALPYLTKKENPNAAEKYYELGGYPDMVFTIPKKVTGEKLEASVDFLKYLSSPEVATIMGNKMYTATTLVGVKLPDNLQGFQFVGERILVNFYAAHISKKLNEDLVRIGQLYMEDSVTLDKFSNEMQKTLKTDMAETMKQNNWSKDNQYGTKK</sequence>
<dbReference type="EMBL" id="JBHMAG010000013">
    <property type="protein sequence ID" value="MFB9753654.1"/>
    <property type="molecule type" value="Genomic_DNA"/>
</dbReference>
<dbReference type="InterPro" id="IPR050490">
    <property type="entry name" value="Bact_solute-bd_prot1"/>
</dbReference>
<comment type="caution">
    <text evidence="2">The sequence shown here is derived from an EMBL/GenBank/DDBJ whole genome shotgun (WGS) entry which is preliminary data.</text>
</comment>
<dbReference type="PROSITE" id="PS51257">
    <property type="entry name" value="PROKAR_LIPOPROTEIN"/>
    <property type="match status" value="1"/>
</dbReference>
<accession>A0ABV5VZB6</accession>
<dbReference type="PANTHER" id="PTHR43649">
    <property type="entry name" value="ARABINOSE-BINDING PROTEIN-RELATED"/>
    <property type="match status" value="1"/>
</dbReference>
<name>A0ABV5VZB6_9BACL</name>
<organism evidence="2 3">
    <name type="scientific">Paenibacillus hodogayensis</name>
    <dbReference type="NCBI Taxonomy" id="279208"/>
    <lineage>
        <taxon>Bacteria</taxon>
        <taxon>Bacillati</taxon>
        <taxon>Bacillota</taxon>
        <taxon>Bacilli</taxon>
        <taxon>Bacillales</taxon>
        <taxon>Paenibacillaceae</taxon>
        <taxon>Paenibacillus</taxon>
    </lineage>
</organism>
<evidence type="ECO:0000313" key="2">
    <source>
        <dbReference type="EMBL" id="MFB9753654.1"/>
    </source>
</evidence>
<protein>
    <submittedName>
        <fullName evidence="2">ABC transporter substrate-binding protein</fullName>
    </submittedName>
</protein>
<dbReference type="Gene3D" id="3.40.190.10">
    <property type="entry name" value="Periplasmic binding protein-like II"/>
    <property type="match status" value="2"/>
</dbReference>
<dbReference type="PANTHER" id="PTHR43649:SF12">
    <property type="entry name" value="DIACETYLCHITOBIOSE BINDING PROTEIN DASA"/>
    <property type="match status" value="1"/>
</dbReference>
<keyword evidence="1" id="KW-0732">Signal</keyword>
<dbReference type="InterPro" id="IPR006059">
    <property type="entry name" value="SBP"/>
</dbReference>
<dbReference type="SUPFAM" id="SSF53850">
    <property type="entry name" value="Periplasmic binding protein-like II"/>
    <property type="match status" value="1"/>
</dbReference>
<keyword evidence="3" id="KW-1185">Reference proteome</keyword>
<feature type="chain" id="PRO_5045296953" evidence="1">
    <location>
        <begin position="25"/>
        <end position="483"/>
    </location>
</feature>
<dbReference type="Proteomes" id="UP001589619">
    <property type="component" value="Unassembled WGS sequence"/>
</dbReference>
<reference evidence="2 3" key="1">
    <citation type="submission" date="2024-09" db="EMBL/GenBank/DDBJ databases">
        <authorList>
            <person name="Sun Q."/>
            <person name="Mori K."/>
        </authorList>
    </citation>
    <scope>NUCLEOTIDE SEQUENCE [LARGE SCALE GENOMIC DNA]</scope>
    <source>
        <strain evidence="2 3">JCM 12520</strain>
    </source>
</reference>